<proteinExistence type="predicted"/>
<dbReference type="EMBL" id="MU394321">
    <property type="protein sequence ID" value="KAI6085822.1"/>
    <property type="molecule type" value="Genomic_DNA"/>
</dbReference>
<accession>A0ACC0CZF7</accession>
<sequence length="533" mass="60314">MLSELLSYPALLVSAIFLLYSIVFLLKRPQIPEIPIIGARKGDWFPLLQARWRNARDFKTALERAYMQRGPVLVPVAEEGNIVILPFAEVKFITDQPESILNFDERANNFVQIEHTFMDPRIASVALQGSFLRTQLTRQIGSLVPVLAEEVAWAVEKYWRVTDTDDEWHDVCVFETIRHIVGSVANRAFVGLPFCRDPELVNNGMAFAVDVPLSSAIIKLIWKPLRPLVAPLITIPNRIHTWRFRNILISEIERRLRRYDEQQKDPEGKTPPFEPEPNDVLQWLIKQGKASGDPYMWRSKTLADRILTINFASIHSTSFTMTEVILDLVSSKAEYIDEIRDEVSSVLAAHGGKWNKNALNQLEKLDSAIRESARLSSVLSTGLARTVVAENGVTTPSGVHLPQGTKVNVAARCIMRDEAIWAESETFMPFRFYDQRNGEFQITGGTGGYKEDLVRRARNALTTTSPDFLTFGHGIRACPGRFFAAASLKLMVAEALLGYEFEILPNKPKDSWFGVTRVPPLKASIKIRKRRKL</sequence>
<evidence type="ECO:0000313" key="2">
    <source>
        <dbReference type="Proteomes" id="UP001497680"/>
    </source>
</evidence>
<name>A0ACC0CZF7_9PEZI</name>
<comment type="caution">
    <text evidence="1">The sequence shown here is derived from an EMBL/GenBank/DDBJ whole genome shotgun (WGS) entry which is preliminary data.</text>
</comment>
<dbReference type="Proteomes" id="UP001497680">
    <property type="component" value="Unassembled WGS sequence"/>
</dbReference>
<organism evidence="1 2">
    <name type="scientific">Hypoxylon rubiginosum</name>
    <dbReference type="NCBI Taxonomy" id="110542"/>
    <lineage>
        <taxon>Eukaryota</taxon>
        <taxon>Fungi</taxon>
        <taxon>Dikarya</taxon>
        <taxon>Ascomycota</taxon>
        <taxon>Pezizomycotina</taxon>
        <taxon>Sordariomycetes</taxon>
        <taxon>Xylariomycetidae</taxon>
        <taxon>Xylariales</taxon>
        <taxon>Hypoxylaceae</taxon>
        <taxon>Hypoxylon</taxon>
    </lineage>
</organism>
<keyword evidence="2" id="KW-1185">Reference proteome</keyword>
<gene>
    <name evidence="1" type="ORF">F4821DRAFT_143061</name>
</gene>
<evidence type="ECO:0000313" key="1">
    <source>
        <dbReference type="EMBL" id="KAI6085822.1"/>
    </source>
</evidence>
<protein>
    <submittedName>
        <fullName evidence="1">Cytochrome P450</fullName>
    </submittedName>
</protein>
<reference evidence="1 2" key="1">
    <citation type="journal article" date="2022" name="New Phytol.">
        <title>Ecological generalism drives hyperdiversity of secondary metabolite gene clusters in xylarialean endophytes.</title>
        <authorList>
            <person name="Franco M.E.E."/>
            <person name="Wisecaver J.H."/>
            <person name="Arnold A.E."/>
            <person name="Ju Y.M."/>
            <person name="Slot J.C."/>
            <person name="Ahrendt S."/>
            <person name="Moore L.P."/>
            <person name="Eastman K.E."/>
            <person name="Scott K."/>
            <person name="Konkel Z."/>
            <person name="Mondo S.J."/>
            <person name="Kuo A."/>
            <person name="Hayes R.D."/>
            <person name="Haridas S."/>
            <person name="Andreopoulos B."/>
            <person name="Riley R."/>
            <person name="LaButti K."/>
            <person name="Pangilinan J."/>
            <person name="Lipzen A."/>
            <person name="Amirebrahimi M."/>
            <person name="Yan J."/>
            <person name="Adam C."/>
            <person name="Keymanesh K."/>
            <person name="Ng V."/>
            <person name="Louie K."/>
            <person name="Northen T."/>
            <person name="Drula E."/>
            <person name="Henrissat B."/>
            <person name="Hsieh H.M."/>
            <person name="Youens-Clark K."/>
            <person name="Lutzoni F."/>
            <person name="Miadlikowska J."/>
            <person name="Eastwood D.C."/>
            <person name="Hamelin R.C."/>
            <person name="Grigoriev I.V."/>
            <person name="U'Ren J.M."/>
        </authorList>
    </citation>
    <scope>NUCLEOTIDE SEQUENCE [LARGE SCALE GENOMIC DNA]</scope>
    <source>
        <strain evidence="1 2">ER1909</strain>
    </source>
</reference>